<name>A0A0V8LXW8_9CHLR</name>
<keyword evidence="1" id="KW-0812">Transmembrane</keyword>
<reference evidence="4" key="3">
    <citation type="submission" date="2023-12" db="EMBL/GenBank/DDBJ databases">
        <title>Isolation of organohalide respiring bacteria Dehalococcoides mccartyi strain GPTCE1 in groundwater collected near a chemical plant in Suzhou, China.</title>
        <authorList>
            <person name="Liu G."/>
        </authorList>
    </citation>
    <scope>NUCLEOTIDE SEQUENCE</scope>
    <source>
        <strain evidence="4">GPTCE1</strain>
    </source>
</reference>
<dbReference type="AlphaFoldDB" id="A0A0V8LXW8"/>
<dbReference type="OrthoDB" id="165844at2"/>
<feature type="transmembrane region" description="Helical" evidence="1">
    <location>
        <begin position="136"/>
        <end position="161"/>
    </location>
</feature>
<dbReference type="Proteomes" id="UP001327986">
    <property type="component" value="Chromosome"/>
</dbReference>
<dbReference type="Proteomes" id="UP000053577">
    <property type="component" value="Unassembled WGS sequence"/>
</dbReference>
<evidence type="ECO:0000313" key="3">
    <source>
        <dbReference type="EMBL" id="KSV16392.1"/>
    </source>
</evidence>
<keyword evidence="1" id="KW-0472">Membrane</keyword>
<dbReference type="PATRIC" id="fig|61435.5.peg.789"/>
<reference evidence="2 6" key="2">
    <citation type="journal article" date="2017" name="Sci. Rep.">
        <title>Isolation and genomic characterization of a Dehalococcoides strain suggests genomic rearrangement during culture.</title>
        <authorList>
            <person name="Yohda M."/>
            <person name="Ikegami K."/>
            <person name="Aita Y."/>
            <person name="Kitajima M."/>
            <person name="Takechi A."/>
            <person name="Iwamoto M."/>
            <person name="Fukuda T."/>
            <person name="Tamura N."/>
            <person name="Shibasaki J."/>
            <person name="Koike S."/>
            <person name="Komatsu D."/>
            <person name="Miyagi S."/>
            <person name="Nishimura M."/>
            <person name="Uchino Y."/>
            <person name="Shiroma A."/>
            <person name="Shimoji M."/>
            <person name="Tamotsu H."/>
            <person name="Ashimine N."/>
            <person name="Shinzato M."/>
            <person name="Ohki S."/>
            <person name="Nakano K."/>
            <person name="Teruya K."/>
            <person name="Satou K."/>
            <person name="Hirano T."/>
            <person name="Yagi O."/>
        </authorList>
    </citation>
    <scope>NUCLEOTIDE SEQUENCE [LARGE SCALE GENOMIC DNA]</scope>
    <source>
        <strain evidence="2 6">UCH-ATV1</strain>
    </source>
</reference>
<evidence type="ECO:0000313" key="4">
    <source>
        <dbReference type="EMBL" id="WRO07558.1"/>
    </source>
</evidence>
<dbReference type="EMBL" id="AP017649">
    <property type="protein sequence ID" value="BAZ97307.1"/>
    <property type="molecule type" value="Genomic_DNA"/>
</dbReference>
<evidence type="ECO:0000313" key="5">
    <source>
        <dbReference type="Proteomes" id="UP000053577"/>
    </source>
</evidence>
<dbReference type="eggNOG" id="COG0671">
    <property type="taxonomic scope" value="Bacteria"/>
</dbReference>
<reference evidence="3 5" key="1">
    <citation type="journal article" date="2015" name="Sci. Rep.">
        <title>A comparative genomics and reductive dehalogenase gene transcription study of two chloroethene-respiring bacteria, Dehalococcoides mccartyi strains MB and 11a.</title>
        <authorList>
            <person name="Low A."/>
            <person name="Shen Z."/>
            <person name="Cheng D."/>
            <person name="Rogers M.J."/>
            <person name="Lee P.K."/>
            <person name="He J."/>
        </authorList>
    </citation>
    <scope>NUCLEOTIDE SEQUENCE [LARGE SCALE GENOMIC DNA]</scope>
    <source>
        <strain evidence="3 5">MB</strain>
    </source>
</reference>
<feature type="transmembrane region" description="Helical" evidence="1">
    <location>
        <begin position="173"/>
        <end position="194"/>
    </location>
</feature>
<accession>A0A0V8LXW8</accession>
<keyword evidence="1" id="KW-1133">Transmembrane helix</keyword>
<feature type="transmembrane region" description="Helical" evidence="1">
    <location>
        <begin position="40"/>
        <end position="57"/>
    </location>
</feature>
<proteinExistence type="predicted"/>
<gene>
    <name evidence="3" type="ORF">DA01_03935</name>
    <name evidence="2" type="ORF">DEHALATV1_0679</name>
    <name evidence="4" type="ORF">VLL09_01310</name>
</gene>
<dbReference type="RefSeq" id="WP_058292800.1">
    <property type="nucleotide sequence ID" value="NZ_AP017649.1"/>
</dbReference>
<dbReference type="Proteomes" id="UP000218257">
    <property type="component" value="Chromosome"/>
</dbReference>
<evidence type="ECO:0000256" key="1">
    <source>
        <dbReference type="SAM" id="Phobius"/>
    </source>
</evidence>
<feature type="transmembrane region" description="Helical" evidence="1">
    <location>
        <begin position="12"/>
        <end position="28"/>
    </location>
</feature>
<organism evidence="3 5">
    <name type="scientific">Dehalococcoides mccartyi</name>
    <dbReference type="NCBI Taxonomy" id="61435"/>
    <lineage>
        <taxon>Bacteria</taxon>
        <taxon>Bacillati</taxon>
        <taxon>Chloroflexota</taxon>
        <taxon>Dehalococcoidia</taxon>
        <taxon>Dehalococcoidales</taxon>
        <taxon>Dehalococcoidaceae</taxon>
        <taxon>Dehalococcoides</taxon>
    </lineage>
</organism>
<feature type="transmembrane region" description="Helical" evidence="1">
    <location>
        <begin position="78"/>
        <end position="97"/>
    </location>
</feature>
<dbReference type="EMBL" id="JGYD01000026">
    <property type="protein sequence ID" value="KSV16392.1"/>
    <property type="molecule type" value="Genomic_DNA"/>
</dbReference>
<evidence type="ECO:0000313" key="6">
    <source>
        <dbReference type="Proteomes" id="UP000218257"/>
    </source>
</evidence>
<sequence>MKTRLANYISDIFNPLTLSILFVFLLAKDSTANLWEAAKWSFIFIALCMLPIFLVILNMVKKGKLKSVFSNPREQRHVLYVLGSVLVGAALIILVFIGAPDKLIAALFAGFVSSVLFMIVNFFWKISVHTAFASAFFSIALVLYGYSALGFILLVPMMAWARVYLKEHTVGQVTAGALLAGTVIVTVFNIFNMVNL</sequence>
<feature type="transmembrane region" description="Helical" evidence="1">
    <location>
        <begin position="103"/>
        <end position="124"/>
    </location>
</feature>
<protein>
    <submittedName>
        <fullName evidence="3">Phosphatidic acid phosphatase</fullName>
    </submittedName>
</protein>
<dbReference type="EMBL" id="CP141531">
    <property type="protein sequence ID" value="WRO07558.1"/>
    <property type="molecule type" value="Genomic_DNA"/>
</dbReference>
<evidence type="ECO:0000313" key="2">
    <source>
        <dbReference type="EMBL" id="BAZ97307.1"/>
    </source>
</evidence>